<sequence>MEKTGKSSEFSAAYKLKSGSSLKKKDARLHRRSIEWKSLRGEEVDKRRNLKNLSPLQEIKENQHLCSMYKDKTPTKPNKGGKPNDMREKLKRWREEKALKKKMDAQEKAKKKPFIIKHAVPTEKINPSAVKREVADPSKSKSNTMPLQPKPQNKETRANKSATVSKKQSSSIMQKESSAKKSIGKPVTERVTRSTNSRSAIQNGGKQLKDKAGSCKKSATKKGKASTVDLRKVSTARGMSFAPDEFAFTAPNNLASFVFKPLSPASCENFLFSNNPDETAAFVATDAGRCSTPKKERAGSKMTSSDEEKTEINGKKSQDKKNDESRAETSIEMTKTRRQTRSQTKSISSRNDSLSIMDISENESRSRTRKSSNLRMSSSSPSKQTSSKTPSRSRKSLRSGSIASVEEGSRKRSSSRELPSRSRSRKRSRSQEDRGTEKRRKSRRSVSINTRGNVQVDLMTSPEQQPKSPESTENIMETDNIENTVEEEEKSVVPNEPHDPADDEMDSNRSVKLSNHSLTVEVTEKHSPGSSLKARTSIGTKDGLENIKKVPSPSVEKTEALNNRPAKNRKTTRRSLNPIPKMSDDTKELAAEEEENLEVFEEEPSSTPKRKSRRSIRLRPDFAEIPESFASGDKENAKPSRPTRRSVAVVDGFKLPSESLSAKRSKPKQRRHTLHIAKSPEEWVEILKSSPMVEMSRRTPKQKSPVSRLPALDLELDLDDLNLPPKEDIQSDLDISKVIMANLSAEEADLCPDKAAVEPMEVNSSDQGVEQVDPAQTQDQCPASTSSGEQLDQEHDVNYFRNLLISETDRFNVMCKKWETINTPELTEEVQGQIRTVIGQAQLIISQRFKQFSGLVDDCEFKLGEKETTCTDLQGFWDMIYFQVEDVDKKFEDLQKQREAGWVKKSPEPVKKVVKKKNVNKPVLKKPVKSKFAAFKASLKSSAAPAQTIEHDWGLFKVTSPLRKPSYHCEAGSPKPKPAESPMPLQPRPDLSQPEEENQSQPVSGVQQNPPTIAVEDVSVVRTPKRQSYLPIIPSPLLQDCTPQPRFTRSLLKHTPLNATEDKIETPRPRRQSLRRSINLKRKSVSFMEEPEKPESPANESFSKYLQPSQCIPEETNSPVSIMDSYFSEAASKSPVLSSGGKSAKSTLKSDRRRSARRSVSFCSPLPEKDKSSSLRQPPTPHRSLVEEPDSDSDNQSDNETKFATLNVAFTPITRSTRSRPSLLYTPPDLGSPSQKSSAADVAIGTLISFSP</sequence>
<dbReference type="EnsemblMetazoa" id="G1981.1">
    <property type="protein sequence ID" value="G1981.1:cds"/>
    <property type="gene ID" value="G1981"/>
</dbReference>
<accession>A0A8W8JPE8</accession>
<evidence type="ECO:0000313" key="3">
    <source>
        <dbReference type="EnsemblMetazoa" id="G1981.1:cds"/>
    </source>
</evidence>
<proteinExistence type="inferred from homology"/>
<dbReference type="Pfam" id="PF03359">
    <property type="entry name" value="GKAP"/>
    <property type="match status" value="1"/>
</dbReference>
<evidence type="ECO:0000313" key="4">
    <source>
        <dbReference type="Proteomes" id="UP000005408"/>
    </source>
</evidence>
<feature type="compositionally biased region" description="Pro residues" evidence="2">
    <location>
        <begin position="975"/>
        <end position="987"/>
    </location>
</feature>
<feature type="compositionally biased region" description="Basic residues" evidence="2">
    <location>
        <begin position="1069"/>
        <end position="1084"/>
    </location>
</feature>
<feature type="compositionally biased region" description="Basic and acidic residues" evidence="2">
    <location>
        <begin position="293"/>
        <end position="329"/>
    </location>
</feature>
<dbReference type="InterPro" id="IPR005026">
    <property type="entry name" value="SAPAP"/>
</dbReference>
<feature type="compositionally biased region" description="Polar residues" evidence="2">
    <location>
        <begin position="999"/>
        <end position="1011"/>
    </location>
</feature>
<feature type="compositionally biased region" description="Basic and acidic residues" evidence="2">
    <location>
        <begin position="130"/>
        <end position="139"/>
    </location>
</feature>
<dbReference type="GO" id="GO:0023052">
    <property type="term" value="P:signaling"/>
    <property type="evidence" value="ECO:0007669"/>
    <property type="project" value="InterPro"/>
</dbReference>
<feature type="region of interest" description="Disordered" evidence="2">
    <location>
        <begin position="1130"/>
        <end position="1239"/>
    </location>
</feature>
<feature type="region of interest" description="Disordered" evidence="2">
    <location>
        <begin position="54"/>
        <end position="228"/>
    </location>
</feature>
<dbReference type="Proteomes" id="UP000005408">
    <property type="component" value="Unassembled WGS sequence"/>
</dbReference>
<evidence type="ECO:0000256" key="1">
    <source>
        <dbReference type="ARBA" id="ARBA00008839"/>
    </source>
</evidence>
<feature type="region of interest" description="Disordered" evidence="2">
    <location>
        <begin position="966"/>
        <end position="1012"/>
    </location>
</feature>
<feature type="compositionally biased region" description="Acidic residues" evidence="2">
    <location>
        <begin position="591"/>
        <end position="604"/>
    </location>
</feature>
<comment type="similarity">
    <text evidence="1">Belongs to the SAPAP family.</text>
</comment>
<feature type="region of interest" description="Disordered" evidence="2">
    <location>
        <begin position="283"/>
        <end position="650"/>
    </location>
</feature>
<feature type="compositionally biased region" description="Polar residues" evidence="2">
    <location>
        <begin position="528"/>
        <end position="539"/>
    </location>
</feature>
<feature type="region of interest" description="Disordered" evidence="2">
    <location>
        <begin position="1052"/>
        <end position="1117"/>
    </location>
</feature>
<feature type="compositionally biased region" description="Polar residues" evidence="2">
    <location>
        <begin position="159"/>
        <end position="176"/>
    </location>
</feature>
<dbReference type="PANTHER" id="PTHR12353">
    <property type="entry name" value="DISKS LARGE-ASSOCIATED PROTEIN DAP SAP90/PSD-95-ASSOCIATED PROTEIN"/>
    <property type="match status" value="1"/>
</dbReference>
<dbReference type="PANTHER" id="PTHR12353:SF1">
    <property type="entry name" value="DISKS LARGE-ASSOCIATED PROTEIN 5"/>
    <property type="match status" value="1"/>
</dbReference>
<name>A0A8W8JPE8_MAGGI</name>
<feature type="compositionally biased region" description="Basic and acidic residues" evidence="2">
    <location>
        <begin position="82"/>
        <end position="108"/>
    </location>
</feature>
<feature type="compositionally biased region" description="Polar residues" evidence="2">
    <location>
        <begin position="508"/>
        <end position="520"/>
    </location>
</feature>
<feature type="compositionally biased region" description="Low complexity" evidence="2">
    <location>
        <begin position="373"/>
        <end position="390"/>
    </location>
</feature>
<reference evidence="3" key="1">
    <citation type="submission" date="2022-08" db="UniProtKB">
        <authorList>
            <consortium name="EnsemblMetazoa"/>
        </authorList>
    </citation>
    <scope>IDENTIFICATION</scope>
    <source>
        <strain evidence="3">05x7-T-G4-1.051#20</strain>
    </source>
</reference>
<feature type="compositionally biased region" description="Polar residues" evidence="2">
    <location>
        <begin position="461"/>
        <end position="483"/>
    </location>
</feature>
<feature type="compositionally biased region" description="Polar residues" evidence="2">
    <location>
        <begin position="1135"/>
        <end position="1147"/>
    </location>
</feature>
<feature type="compositionally biased region" description="Low complexity" evidence="2">
    <location>
        <begin position="341"/>
        <end position="350"/>
    </location>
</feature>
<protein>
    <recommendedName>
        <fullName evidence="5">Disks large-associated protein 5</fullName>
    </recommendedName>
</protein>
<feature type="compositionally biased region" description="Basic and acidic residues" evidence="2">
    <location>
        <begin position="58"/>
        <end position="74"/>
    </location>
</feature>
<evidence type="ECO:0008006" key="5">
    <source>
        <dbReference type="Google" id="ProtNLM"/>
    </source>
</evidence>
<feature type="compositionally biased region" description="Acidic residues" evidence="2">
    <location>
        <begin position="1187"/>
        <end position="1197"/>
    </location>
</feature>
<dbReference type="OMA" id="DNCEFKL"/>
<feature type="compositionally biased region" description="Polar residues" evidence="2">
    <location>
        <begin position="193"/>
        <end position="205"/>
    </location>
</feature>
<keyword evidence="4" id="KW-1185">Reference proteome</keyword>
<feature type="region of interest" description="Disordered" evidence="2">
    <location>
        <begin position="1"/>
        <end position="29"/>
    </location>
</feature>
<feature type="compositionally biased region" description="Basic and acidic residues" evidence="2">
    <location>
        <begin position="407"/>
        <end position="420"/>
    </location>
</feature>
<dbReference type="AlphaFoldDB" id="A0A8W8JPE8"/>
<organism evidence="3 4">
    <name type="scientific">Magallana gigas</name>
    <name type="common">Pacific oyster</name>
    <name type="synonym">Crassostrea gigas</name>
    <dbReference type="NCBI Taxonomy" id="29159"/>
    <lineage>
        <taxon>Eukaryota</taxon>
        <taxon>Metazoa</taxon>
        <taxon>Spiralia</taxon>
        <taxon>Lophotrochozoa</taxon>
        <taxon>Mollusca</taxon>
        <taxon>Bivalvia</taxon>
        <taxon>Autobranchia</taxon>
        <taxon>Pteriomorphia</taxon>
        <taxon>Ostreida</taxon>
        <taxon>Ostreoidea</taxon>
        <taxon>Ostreidae</taxon>
        <taxon>Magallana</taxon>
    </lineage>
</organism>
<feature type="compositionally biased region" description="Basic residues" evidence="2">
    <location>
        <begin position="608"/>
        <end position="617"/>
    </location>
</feature>
<feature type="compositionally biased region" description="Polar residues" evidence="2">
    <location>
        <begin position="1098"/>
        <end position="1117"/>
    </location>
</feature>
<feature type="region of interest" description="Disordered" evidence="2">
    <location>
        <begin position="760"/>
        <end position="792"/>
    </location>
</feature>
<feature type="compositionally biased region" description="Polar residues" evidence="2">
    <location>
        <begin position="762"/>
        <end position="790"/>
    </location>
</feature>
<evidence type="ECO:0000256" key="2">
    <source>
        <dbReference type="SAM" id="MobiDB-lite"/>
    </source>
</evidence>